<protein>
    <submittedName>
        <fullName evidence="1">DUF982 domain-containing protein</fullName>
    </submittedName>
</protein>
<dbReference type="InterPro" id="IPR010385">
    <property type="entry name" value="DUF982"/>
</dbReference>
<dbReference type="Gene3D" id="6.10.250.730">
    <property type="match status" value="1"/>
</dbReference>
<gene>
    <name evidence="1" type="ORF">GHJ91_05505</name>
</gene>
<name>A0A6G1WG03_9HYPH</name>
<proteinExistence type="predicted"/>
<dbReference type="RefSeq" id="WP_153412473.1">
    <property type="nucleotide sequence ID" value="NZ_WISB01000035.1"/>
</dbReference>
<comment type="caution">
    <text evidence="1">The sequence shown here is derived from an EMBL/GenBank/DDBJ whole genome shotgun (WGS) entry which is preliminary data.</text>
</comment>
<dbReference type="Pfam" id="PF06169">
    <property type="entry name" value="DUF982"/>
    <property type="match status" value="1"/>
</dbReference>
<organism evidence="1">
    <name type="scientific">Sinorhizobium medicae</name>
    <dbReference type="NCBI Taxonomy" id="110321"/>
    <lineage>
        <taxon>Bacteria</taxon>
        <taxon>Pseudomonadati</taxon>
        <taxon>Pseudomonadota</taxon>
        <taxon>Alphaproteobacteria</taxon>
        <taxon>Hyphomicrobiales</taxon>
        <taxon>Rhizobiaceae</taxon>
        <taxon>Sinorhizobium/Ensifer group</taxon>
        <taxon>Sinorhizobium</taxon>
    </lineage>
</organism>
<dbReference type="AlphaFoldDB" id="A0A6G1WG03"/>
<reference evidence="1" key="1">
    <citation type="journal article" date="2013" name="Genome Biol.">
        <title>Comparative genomics of the core and accessory genomes of 48 Sinorhizobium strains comprising five genospecies.</title>
        <authorList>
            <person name="Sugawara M."/>
            <person name="Epstein B."/>
            <person name="Badgley B.D."/>
            <person name="Unno T."/>
            <person name="Xu L."/>
            <person name="Reese J."/>
            <person name="Gyaneshwar P."/>
            <person name="Denny R."/>
            <person name="Mudge J."/>
            <person name="Bharti A.K."/>
            <person name="Farmer A.D."/>
            <person name="May G.D."/>
            <person name="Woodward J.E."/>
            <person name="Medigue C."/>
            <person name="Vallenet D."/>
            <person name="Lajus A."/>
            <person name="Rouy Z."/>
            <person name="Martinez-Vaz B."/>
            <person name="Tiffin P."/>
            <person name="Young N.D."/>
            <person name="Sadowsky M.J."/>
        </authorList>
    </citation>
    <scope>NUCLEOTIDE SEQUENCE</scope>
    <source>
        <strain evidence="1">M1</strain>
    </source>
</reference>
<accession>A0A6G1WG03</accession>
<evidence type="ECO:0000313" key="1">
    <source>
        <dbReference type="EMBL" id="MQW68649.1"/>
    </source>
</evidence>
<dbReference type="EMBL" id="WISB01000035">
    <property type="protein sequence ID" value="MQW68649.1"/>
    <property type="molecule type" value="Genomic_DNA"/>
</dbReference>
<sequence>MNVGPWSEAVLVRLPDTGFIESVATTRSAATLLGKRWPVVNGLSYTFAVQTCVDVLIGQSPSYLARRAFVEAAKEIGIAVAY</sequence>